<sequence length="63" mass="7128">MQHMLVRRIQCFPVKLEGIRSMFLAHNLHHAILFPCCKPELSASSVSNMKTYEVISDADIAAK</sequence>
<protein>
    <submittedName>
        <fullName evidence="1">TPS6</fullName>
    </submittedName>
</protein>
<proteinExistence type="predicted"/>
<name>A0A0A9AXF1_ARUDO</name>
<dbReference type="EMBL" id="GBRH01242094">
    <property type="protein sequence ID" value="JAD55801.1"/>
    <property type="molecule type" value="Transcribed_RNA"/>
</dbReference>
<accession>A0A0A9AXF1</accession>
<dbReference type="AlphaFoldDB" id="A0A0A9AXF1"/>
<organism evidence="1">
    <name type="scientific">Arundo donax</name>
    <name type="common">Giant reed</name>
    <name type="synonym">Donax arundinaceus</name>
    <dbReference type="NCBI Taxonomy" id="35708"/>
    <lineage>
        <taxon>Eukaryota</taxon>
        <taxon>Viridiplantae</taxon>
        <taxon>Streptophyta</taxon>
        <taxon>Embryophyta</taxon>
        <taxon>Tracheophyta</taxon>
        <taxon>Spermatophyta</taxon>
        <taxon>Magnoliopsida</taxon>
        <taxon>Liliopsida</taxon>
        <taxon>Poales</taxon>
        <taxon>Poaceae</taxon>
        <taxon>PACMAD clade</taxon>
        <taxon>Arundinoideae</taxon>
        <taxon>Arundineae</taxon>
        <taxon>Arundo</taxon>
    </lineage>
</organism>
<reference evidence="1" key="1">
    <citation type="submission" date="2014-09" db="EMBL/GenBank/DDBJ databases">
        <authorList>
            <person name="Magalhaes I.L.F."/>
            <person name="Oliveira U."/>
            <person name="Santos F.R."/>
            <person name="Vidigal T.H.D.A."/>
            <person name="Brescovit A.D."/>
            <person name="Santos A.J."/>
        </authorList>
    </citation>
    <scope>NUCLEOTIDE SEQUENCE</scope>
    <source>
        <tissue evidence="1">Shoot tissue taken approximately 20 cm above the soil surface</tissue>
    </source>
</reference>
<reference evidence="1" key="2">
    <citation type="journal article" date="2015" name="Data Brief">
        <title>Shoot transcriptome of the giant reed, Arundo donax.</title>
        <authorList>
            <person name="Barrero R.A."/>
            <person name="Guerrero F.D."/>
            <person name="Moolhuijzen P."/>
            <person name="Goolsby J.A."/>
            <person name="Tidwell J."/>
            <person name="Bellgard S.E."/>
            <person name="Bellgard M.I."/>
        </authorList>
    </citation>
    <scope>NUCLEOTIDE SEQUENCE</scope>
    <source>
        <tissue evidence="1">Shoot tissue taken approximately 20 cm above the soil surface</tissue>
    </source>
</reference>
<evidence type="ECO:0000313" key="1">
    <source>
        <dbReference type="EMBL" id="JAD55801.1"/>
    </source>
</evidence>